<dbReference type="AlphaFoldDB" id="A0A9Q0LGV0"/>
<accession>A0A9Q0LGV0</accession>
<feature type="compositionally biased region" description="Basic and acidic residues" evidence="1">
    <location>
        <begin position="78"/>
        <end position="90"/>
    </location>
</feature>
<evidence type="ECO:0000313" key="2">
    <source>
        <dbReference type="EMBL" id="KAJ5072592.1"/>
    </source>
</evidence>
<keyword evidence="3" id="KW-1185">Reference proteome</keyword>
<gene>
    <name evidence="2" type="ORF">M0811_01607</name>
</gene>
<proteinExistence type="predicted"/>
<reference evidence="2" key="1">
    <citation type="submission" date="2022-10" db="EMBL/GenBank/DDBJ databases">
        <title>Novel sulphate-reducing endosymbionts in the free-living metamonad Anaeramoeba.</title>
        <authorList>
            <person name="Jerlstrom-Hultqvist J."/>
            <person name="Cepicka I."/>
            <person name="Gallot-Lavallee L."/>
            <person name="Salas-Leiva D."/>
            <person name="Curtis B.A."/>
            <person name="Zahonova K."/>
            <person name="Pipaliya S."/>
            <person name="Dacks J."/>
            <person name="Roger A.J."/>
        </authorList>
    </citation>
    <scope>NUCLEOTIDE SEQUENCE</scope>
    <source>
        <strain evidence="2">BMAN</strain>
    </source>
</reference>
<dbReference type="Proteomes" id="UP001149090">
    <property type="component" value="Unassembled WGS sequence"/>
</dbReference>
<comment type="caution">
    <text evidence="2">The sequence shown here is derived from an EMBL/GenBank/DDBJ whole genome shotgun (WGS) entry which is preliminary data.</text>
</comment>
<protein>
    <submittedName>
        <fullName evidence="2">B-zip transcription factor (Eurofung)-related</fullName>
    </submittedName>
</protein>
<dbReference type="EMBL" id="JAPDFW010000081">
    <property type="protein sequence ID" value="KAJ5072592.1"/>
    <property type="molecule type" value="Genomic_DNA"/>
</dbReference>
<name>A0A9Q0LGV0_ANAIG</name>
<feature type="region of interest" description="Disordered" evidence="1">
    <location>
        <begin position="63"/>
        <end position="90"/>
    </location>
</feature>
<organism evidence="2 3">
    <name type="scientific">Anaeramoeba ignava</name>
    <name type="common">Anaerobic marine amoeba</name>
    <dbReference type="NCBI Taxonomy" id="1746090"/>
    <lineage>
        <taxon>Eukaryota</taxon>
        <taxon>Metamonada</taxon>
        <taxon>Anaeramoebidae</taxon>
        <taxon>Anaeramoeba</taxon>
    </lineage>
</organism>
<sequence length="174" mass="20925">MFYIPEGLFNFENGDFKEHFLKTFPGIKGLENLSGFEQQEESEPENPIIEINRKIKDRQKTLENEITMEEPTQRKRKSQEETKKSNYRTRQKERLVKLEERIRVLKEQRSDYRLKEACLQTEIQTLNKNLEYFQNFISLAMSLAYRSTSDDNEPQNPPQSNSFEFFEHLERSFN</sequence>
<evidence type="ECO:0000256" key="1">
    <source>
        <dbReference type="SAM" id="MobiDB-lite"/>
    </source>
</evidence>
<evidence type="ECO:0000313" key="3">
    <source>
        <dbReference type="Proteomes" id="UP001149090"/>
    </source>
</evidence>